<feature type="chain" id="PRO_5038223990" description="Lipoprotein" evidence="2">
    <location>
        <begin position="22"/>
        <end position="86"/>
    </location>
</feature>
<name>A0A2A7MW62_MYCAG</name>
<dbReference type="Proteomes" id="UP000465302">
    <property type="component" value="Unassembled WGS sequence"/>
</dbReference>
<protein>
    <recommendedName>
        <fullName evidence="7">Lipoprotein</fullName>
    </recommendedName>
</protein>
<organism evidence="4 5">
    <name type="scientific">Mycolicibacterium agri</name>
    <name type="common">Mycobacterium agri</name>
    <dbReference type="NCBI Taxonomy" id="36811"/>
    <lineage>
        <taxon>Bacteria</taxon>
        <taxon>Bacillati</taxon>
        <taxon>Actinomycetota</taxon>
        <taxon>Actinomycetes</taxon>
        <taxon>Mycobacteriales</taxon>
        <taxon>Mycobacteriaceae</taxon>
        <taxon>Mycolicibacterium</taxon>
    </lineage>
</organism>
<dbReference type="PROSITE" id="PS51257">
    <property type="entry name" value="PROKAR_LIPOPROTEIN"/>
    <property type="match status" value="1"/>
</dbReference>
<dbReference type="EMBL" id="PDCP01000039">
    <property type="protein sequence ID" value="PEG35894.1"/>
    <property type="molecule type" value="Genomic_DNA"/>
</dbReference>
<dbReference type="Proteomes" id="UP000220914">
    <property type="component" value="Unassembled WGS sequence"/>
</dbReference>
<feature type="compositionally biased region" description="Polar residues" evidence="1">
    <location>
        <begin position="19"/>
        <end position="34"/>
    </location>
</feature>
<evidence type="ECO:0000313" key="4">
    <source>
        <dbReference type="EMBL" id="PEG35894.1"/>
    </source>
</evidence>
<gene>
    <name evidence="4" type="ORF">CQY20_20385</name>
    <name evidence="3" type="ORF">MAGR_57100</name>
</gene>
<feature type="region of interest" description="Disordered" evidence="1">
    <location>
        <begin position="18"/>
        <end position="72"/>
    </location>
</feature>
<comment type="caution">
    <text evidence="4">The sequence shown here is derived from an EMBL/GenBank/DDBJ whole genome shotgun (WGS) entry which is preliminary data.</text>
</comment>
<reference evidence="4 5" key="1">
    <citation type="submission" date="2017-10" db="EMBL/GenBank/DDBJ databases">
        <title>The new phylogeny of genus Mycobacterium.</title>
        <authorList>
            <person name="Tortoli E."/>
            <person name="Trovato A."/>
            <person name="Cirillo D.M."/>
        </authorList>
    </citation>
    <scope>NUCLEOTIDE SEQUENCE [LARGE SCALE GENOMIC DNA]</scope>
    <source>
        <strain evidence="4 5">CCUG37673</strain>
    </source>
</reference>
<reference evidence="3 6" key="2">
    <citation type="journal article" date="2019" name="Emerg. Microbes Infect.">
        <title>Comprehensive subspecies identification of 175 nontuberculous mycobacteria species based on 7547 genomic profiles.</title>
        <authorList>
            <person name="Matsumoto Y."/>
            <person name="Kinjo T."/>
            <person name="Motooka D."/>
            <person name="Nabeya D."/>
            <person name="Jung N."/>
            <person name="Uechi K."/>
            <person name="Horii T."/>
            <person name="Iida T."/>
            <person name="Fujita J."/>
            <person name="Nakamura S."/>
        </authorList>
    </citation>
    <scope>NUCLEOTIDE SEQUENCE [LARGE SCALE GENOMIC DNA]</scope>
    <source>
        <strain evidence="3 6">JCM 6377</strain>
    </source>
</reference>
<dbReference type="EMBL" id="BLKS01000001">
    <property type="protein sequence ID" value="GFG54269.1"/>
    <property type="molecule type" value="Genomic_DNA"/>
</dbReference>
<dbReference type="AlphaFoldDB" id="A0A2A7MW62"/>
<dbReference type="OrthoDB" id="4751468at2"/>
<feature type="signal peptide" evidence="2">
    <location>
        <begin position="1"/>
        <end position="21"/>
    </location>
</feature>
<reference evidence="3" key="3">
    <citation type="submission" date="2020-02" db="EMBL/GenBank/DDBJ databases">
        <authorList>
            <person name="Matsumoto Y."/>
            <person name="Motooka D."/>
            <person name="Nakamura S."/>
        </authorList>
    </citation>
    <scope>NUCLEOTIDE SEQUENCE</scope>
    <source>
        <strain evidence="3">JCM 6377</strain>
    </source>
</reference>
<keyword evidence="5" id="KW-1185">Reference proteome</keyword>
<evidence type="ECO:0000313" key="5">
    <source>
        <dbReference type="Proteomes" id="UP000220914"/>
    </source>
</evidence>
<evidence type="ECO:0008006" key="7">
    <source>
        <dbReference type="Google" id="ProtNLM"/>
    </source>
</evidence>
<evidence type="ECO:0000256" key="1">
    <source>
        <dbReference type="SAM" id="MobiDB-lite"/>
    </source>
</evidence>
<evidence type="ECO:0000313" key="3">
    <source>
        <dbReference type="EMBL" id="GFG54269.1"/>
    </source>
</evidence>
<feature type="compositionally biased region" description="Pro residues" evidence="1">
    <location>
        <begin position="53"/>
        <end position="63"/>
    </location>
</feature>
<dbReference type="RefSeq" id="WP_097941899.1">
    <property type="nucleotide sequence ID" value="NZ_BLKS01000001.1"/>
</dbReference>
<sequence>MRMLRLAAVVAAATIAAGCSSNDTTPEESSTPQAPNGHGTYANCLQEHGVSAPPGPVAGPPPGTDQEAWHKATKACASLAPGPSAG</sequence>
<evidence type="ECO:0000313" key="6">
    <source>
        <dbReference type="Proteomes" id="UP000465302"/>
    </source>
</evidence>
<keyword evidence="2" id="KW-0732">Signal</keyword>
<proteinExistence type="predicted"/>
<accession>A0A2A7MW62</accession>
<evidence type="ECO:0000256" key="2">
    <source>
        <dbReference type="SAM" id="SignalP"/>
    </source>
</evidence>